<dbReference type="PANTHER" id="PTHR43574">
    <property type="entry name" value="EPIMERASE-RELATED"/>
    <property type="match status" value="1"/>
</dbReference>
<dbReference type="Gene3D" id="3.40.50.720">
    <property type="entry name" value="NAD(P)-binding Rossmann-like Domain"/>
    <property type="match status" value="1"/>
</dbReference>
<feature type="domain" description="NAD-dependent epimerase/dehydratase" evidence="2">
    <location>
        <begin position="101"/>
        <end position="206"/>
    </location>
</feature>
<accession>A0A9X3ZIH3</accession>
<dbReference type="InterPro" id="IPR036291">
    <property type="entry name" value="NAD(P)-bd_dom_sf"/>
</dbReference>
<sequence length="290" mass="31552">MRLFIFGAGFSGRAIARELAGKADWIGGTSRSRENFPALVDAGLQPFIFDGSSLSEPVRKELASATHLVQSIAPGAEGDALLRLTGPDLRSVMPDLQWAAYLSTVGVYGNHDGAWVNEETSCKPVSKRSVERVEAESAWLEAAQASGIPIAVLRLSGIYGPGRNAFVTINKGRARRLVKPGQVFNRIHVADIAGATAHLINACAAGIWNVTDDLPAPPQDVVLYASERMGVEPPPEMDFETADLTPMARSFYGECKRVSNAKLKESGYRFRYPDYQSALTALWRDKTWRG</sequence>
<name>A0A9X3ZIH3_9HYPH</name>
<evidence type="ECO:0000259" key="2">
    <source>
        <dbReference type="Pfam" id="PF01370"/>
    </source>
</evidence>
<dbReference type="AlphaFoldDB" id="A0A9X3ZIH3"/>
<evidence type="ECO:0000256" key="1">
    <source>
        <dbReference type="ARBA" id="ARBA00023027"/>
    </source>
</evidence>
<protein>
    <submittedName>
        <fullName evidence="3">SDR family NAD(P)-dependent oxidoreductase</fullName>
    </submittedName>
</protein>
<keyword evidence="4" id="KW-1185">Reference proteome</keyword>
<dbReference type="CDD" id="cd05266">
    <property type="entry name" value="SDR_a4"/>
    <property type="match status" value="1"/>
</dbReference>
<dbReference type="InterPro" id="IPR001509">
    <property type="entry name" value="Epimerase_deHydtase"/>
</dbReference>
<organism evidence="3 4">
    <name type="scientific">Hoeflea prorocentri</name>
    <dbReference type="NCBI Taxonomy" id="1922333"/>
    <lineage>
        <taxon>Bacteria</taxon>
        <taxon>Pseudomonadati</taxon>
        <taxon>Pseudomonadota</taxon>
        <taxon>Alphaproteobacteria</taxon>
        <taxon>Hyphomicrobiales</taxon>
        <taxon>Rhizobiaceae</taxon>
        <taxon>Hoeflea</taxon>
    </lineage>
</organism>
<gene>
    <name evidence="3" type="ORF">OQ273_19240</name>
</gene>
<evidence type="ECO:0000313" key="4">
    <source>
        <dbReference type="Proteomes" id="UP001151234"/>
    </source>
</evidence>
<evidence type="ECO:0000313" key="3">
    <source>
        <dbReference type="EMBL" id="MDA5400717.1"/>
    </source>
</evidence>
<proteinExistence type="predicted"/>
<comment type="caution">
    <text evidence="3">The sequence shown here is derived from an EMBL/GenBank/DDBJ whole genome shotgun (WGS) entry which is preliminary data.</text>
</comment>
<dbReference type="Proteomes" id="UP001151234">
    <property type="component" value="Unassembled WGS sequence"/>
</dbReference>
<dbReference type="EMBL" id="JAPJZI010000001">
    <property type="protein sequence ID" value="MDA5400717.1"/>
    <property type="molecule type" value="Genomic_DNA"/>
</dbReference>
<reference evidence="3" key="1">
    <citation type="submission" date="2022-11" db="EMBL/GenBank/DDBJ databases">
        <title>Draft genome sequence of Hoeflea poritis E7-10 and Hoeflea prorocentri PM5-8, separated from scleractinian coral Porites lutea and marine dinoflagellate.</title>
        <authorList>
            <person name="Zhang G."/>
            <person name="Wei Q."/>
            <person name="Cai L."/>
        </authorList>
    </citation>
    <scope>NUCLEOTIDE SEQUENCE</scope>
    <source>
        <strain evidence="3">PM5-8</strain>
    </source>
</reference>
<dbReference type="SUPFAM" id="SSF51735">
    <property type="entry name" value="NAD(P)-binding Rossmann-fold domains"/>
    <property type="match status" value="1"/>
</dbReference>
<dbReference type="RefSeq" id="WP_267992480.1">
    <property type="nucleotide sequence ID" value="NZ_JAPJZI010000001.1"/>
</dbReference>
<keyword evidence="1" id="KW-0520">NAD</keyword>
<dbReference type="Pfam" id="PF01370">
    <property type="entry name" value="Epimerase"/>
    <property type="match status" value="1"/>
</dbReference>